<name>A0AAN7ZW70_9COLE</name>
<gene>
    <name evidence="1" type="ORF">RI129_000612</name>
</gene>
<dbReference type="EMBL" id="JAVRBK010000001">
    <property type="protein sequence ID" value="KAK5649583.1"/>
    <property type="molecule type" value="Genomic_DNA"/>
</dbReference>
<sequence length="110" mass="12828">MTSLPTKNAQHFYMYKKQNWSINNIKTLPLPNPNPFCFSLLLIKLILLRHALSTCQIHKSFVVSLHGITTHYTPYKCEAQDIREFNFKIGAKKSWFCCQLTKLFLDSICC</sequence>
<evidence type="ECO:0000313" key="1">
    <source>
        <dbReference type="EMBL" id="KAK5649583.1"/>
    </source>
</evidence>
<dbReference type="Proteomes" id="UP001329430">
    <property type="component" value="Chromosome 1"/>
</dbReference>
<proteinExistence type="predicted"/>
<dbReference type="AlphaFoldDB" id="A0AAN7ZW70"/>
<comment type="caution">
    <text evidence="1">The sequence shown here is derived from an EMBL/GenBank/DDBJ whole genome shotgun (WGS) entry which is preliminary data.</text>
</comment>
<protein>
    <submittedName>
        <fullName evidence="1">Uncharacterized protein</fullName>
    </submittedName>
</protein>
<accession>A0AAN7ZW70</accession>
<reference evidence="1 2" key="1">
    <citation type="journal article" date="2024" name="Insects">
        <title>An Improved Chromosome-Level Genome Assembly of the Firefly Pyrocoelia pectoralis.</title>
        <authorList>
            <person name="Fu X."/>
            <person name="Meyer-Rochow V.B."/>
            <person name="Ballantyne L."/>
            <person name="Zhu X."/>
        </authorList>
    </citation>
    <scope>NUCLEOTIDE SEQUENCE [LARGE SCALE GENOMIC DNA]</scope>
    <source>
        <strain evidence="1">XCY_ONT2</strain>
    </source>
</reference>
<keyword evidence="2" id="KW-1185">Reference proteome</keyword>
<organism evidence="1 2">
    <name type="scientific">Pyrocoelia pectoralis</name>
    <dbReference type="NCBI Taxonomy" id="417401"/>
    <lineage>
        <taxon>Eukaryota</taxon>
        <taxon>Metazoa</taxon>
        <taxon>Ecdysozoa</taxon>
        <taxon>Arthropoda</taxon>
        <taxon>Hexapoda</taxon>
        <taxon>Insecta</taxon>
        <taxon>Pterygota</taxon>
        <taxon>Neoptera</taxon>
        <taxon>Endopterygota</taxon>
        <taxon>Coleoptera</taxon>
        <taxon>Polyphaga</taxon>
        <taxon>Elateriformia</taxon>
        <taxon>Elateroidea</taxon>
        <taxon>Lampyridae</taxon>
        <taxon>Lampyrinae</taxon>
        <taxon>Pyrocoelia</taxon>
    </lineage>
</organism>
<evidence type="ECO:0000313" key="2">
    <source>
        <dbReference type="Proteomes" id="UP001329430"/>
    </source>
</evidence>